<dbReference type="InterPro" id="IPR007021">
    <property type="entry name" value="DUF659"/>
</dbReference>
<feature type="domain" description="DUF659" evidence="1">
    <location>
        <begin position="10"/>
        <end position="114"/>
    </location>
</feature>
<sequence length="236" mass="26350">LAGKTVCFGLDGWSNVHNEPIICETVTTSEGQVYLVDTVDTSGRPHTAEYLKDMAASSIAKTENDFKCSVGSIVTDNAANVKKMRTNLEETLEHKKLVTYGCSAHILNLLAHDLEIPNIKDQVVHVIKYFRNNHFASATYRADGNKALVMPQDVRWNTMAGCLNSYIDNWPALVKICENEASRDKIDNIIKGKVTNMGLKRSAEELRDRLNPIAIALDKMQSDKPSLWLSISVKNW</sequence>
<evidence type="ECO:0000313" key="3">
    <source>
        <dbReference type="Proteomes" id="UP000595437"/>
    </source>
</evidence>
<gene>
    <name evidence="2" type="ORF">FKW44_011049</name>
</gene>
<accession>A0A7T8HIG8</accession>
<protein>
    <submittedName>
        <fullName evidence="2">Transposase</fullName>
    </submittedName>
</protein>
<evidence type="ECO:0000259" key="1">
    <source>
        <dbReference type="Pfam" id="PF04937"/>
    </source>
</evidence>
<reference evidence="3" key="1">
    <citation type="submission" date="2021-01" db="EMBL/GenBank/DDBJ databases">
        <title>Caligus Genome Assembly.</title>
        <authorList>
            <person name="Gallardo-Escarate C."/>
        </authorList>
    </citation>
    <scope>NUCLEOTIDE SEQUENCE [LARGE SCALE GENOMIC DNA]</scope>
</reference>
<keyword evidence="3" id="KW-1185">Reference proteome</keyword>
<dbReference type="AlphaFoldDB" id="A0A7T8HIG8"/>
<dbReference type="EMBL" id="CP045896">
    <property type="protein sequence ID" value="QQP50145.1"/>
    <property type="molecule type" value="Genomic_DNA"/>
</dbReference>
<organism evidence="2 3">
    <name type="scientific">Caligus rogercresseyi</name>
    <name type="common">Sea louse</name>
    <dbReference type="NCBI Taxonomy" id="217165"/>
    <lineage>
        <taxon>Eukaryota</taxon>
        <taxon>Metazoa</taxon>
        <taxon>Ecdysozoa</taxon>
        <taxon>Arthropoda</taxon>
        <taxon>Crustacea</taxon>
        <taxon>Multicrustacea</taxon>
        <taxon>Hexanauplia</taxon>
        <taxon>Copepoda</taxon>
        <taxon>Siphonostomatoida</taxon>
        <taxon>Caligidae</taxon>
        <taxon>Caligus</taxon>
    </lineage>
</organism>
<evidence type="ECO:0000313" key="2">
    <source>
        <dbReference type="EMBL" id="QQP50145.1"/>
    </source>
</evidence>
<name>A0A7T8HIG8_CALRO</name>
<dbReference type="Proteomes" id="UP000595437">
    <property type="component" value="Chromosome 7"/>
</dbReference>
<dbReference type="SUPFAM" id="SSF53098">
    <property type="entry name" value="Ribonuclease H-like"/>
    <property type="match status" value="1"/>
</dbReference>
<dbReference type="OrthoDB" id="6427447at2759"/>
<proteinExistence type="predicted"/>
<dbReference type="Pfam" id="PF04937">
    <property type="entry name" value="DUF659"/>
    <property type="match status" value="1"/>
</dbReference>
<dbReference type="InterPro" id="IPR012337">
    <property type="entry name" value="RNaseH-like_sf"/>
</dbReference>
<feature type="non-terminal residue" evidence="2">
    <location>
        <position position="236"/>
    </location>
</feature>
<feature type="non-terminal residue" evidence="2">
    <location>
        <position position="1"/>
    </location>
</feature>